<sequence>MKIAVISDSHYNESSSVAVKAYIKEADVLIHCGDGVPDLEKIAEGFKGEVYGVQGNCDFAKGFPKERIIEIAGQKIFVCHGHFYNVKNGYNNIFYKAQEVGANIVLFGHSHLAIIIEHEGILLMNPGSMSLPYGTKKKSLGFIEIEDGKIINSYIKEIGK</sequence>
<dbReference type="STRING" id="1351755.CCH01_23890"/>
<dbReference type="CDD" id="cd00841">
    <property type="entry name" value="MPP_YfcE"/>
    <property type="match status" value="1"/>
</dbReference>
<organism evidence="4 5">
    <name type="scientific">Clostridium chauvoei JF4335</name>
    <dbReference type="NCBI Taxonomy" id="1351755"/>
    <lineage>
        <taxon>Bacteria</taxon>
        <taxon>Bacillati</taxon>
        <taxon>Bacillota</taxon>
        <taxon>Clostridia</taxon>
        <taxon>Eubacteriales</taxon>
        <taxon>Clostridiaceae</taxon>
        <taxon>Clostridium</taxon>
    </lineage>
</organism>
<dbReference type="GeneID" id="66302698"/>
<evidence type="ECO:0000256" key="1">
    <source>
        <dbReference type="ARBA" id="ARBA00008950"/>
    </source>
</evidence>
<dbReference type="GO" id="GO:0046872">
    <property type="term" value="F:metal ion binding"/>
    <property type="evidence" value="ECO:0007669"/>
    <property type="project" value="UniProtKB-KW"/>
</dbReference>
<name>A0A1U6JPZ5_9CLOT</name>
<dbReference type="SUPFAM" id="SSF56300">
    <property type="entry name" value="Metallo-dependent phosphatases"/>
    <property type="match status" value="1"/>
</dbReference>
<evidence type="ECO:0000313" key="5">
    <source>
        <dbReference type="Proteomes" id="UP000190476"/>
    </source>
</evidence>
<dbReference type="GO" id="GO:0016787">
    <property type="term" value="F:hydrolase activity"/>
    <property type="evidence" value="ECO:0007669"/>
    <property type="project" value="UniProtKB-UniRule"/>
</dbReference>
<gene>
    <name evidence="4" type="ORF">CCH01_23890</name>
</gene>
<dbReference type="Pfam" id="PF12850">
    <property type="entry name" value="Metallophos_2"/>
    <property type="match status" value="1"/>
</dbReference>
<dbReference type="EC" id="3.1.4.-" evidence="2"/>
<protein>
    <recommendedName>
        <fullName evidence="2">Phosphoesterase</fullName>
        <ecNumber evidence="2">3.1.4.-</ecNumber>
    </recommendedName>
</protein>
<dbReference type="RefSeq" id="WP_079481653.1">
    <property type="nucleotide sequence ID" value="NZ_CBML010000001.1"/>
</dbReference>
<evidence type="ECO:0000259" key="3">
    <source>
        <dbReference type="Pfam" id="PF12850"/>
    </source>
</evidence>
<reference evidence="5" key="1">
    <citation type="submission" date="2017-03" db="EMBL/GenBank/DDBJ databases">
        <authorList>
            <person name="Falquet L."/>
            <person name="Falquet L."/>
        </authorList>
    </citation>
    <scope>NUCLEOTIDE SEQUENCE [LARGE SCALE GENOMIC DNA]</scope>
</reference>
<dbReference type="OrthoDB" id="9800565at2"/>
<dbReference type="InterPro" id="IPR041802">
    <property type="entry name" value="MPP_YfcE"/>
</dbReference>
<accession>A0A1U6JPZ5</accession>
<proteinExistence type="inferred from homology"/>
<dbReference type="Gene3D" id="3.60.21.10">
    <property type="match status" value="1"/>
</dbReference>
<comment type="similarity">
    <text evidence="1 2">Belongs to the metallophosphoesterase superfamily. YfcE family.</text>
</comment>
<keyword evidence="2" id="KW-0479">Metal-binding</keyword>
<dbReference type="EMBL" id="LT799839">
    <property type="protein sequence ID" value="SLK22391.1"/>
    <property type="molecule type" value="Genomic_DNA"/>
</dbReference>
<comment type="cofactor">
    <cofactor evidence="2">
        <name>a divalent metal cation</name>
        <dbReference type="ChEBI" id="CHEBI:60240"/>
    </cofactor>
</comment>
<dbReference type="NCBIfam" id="TIGR00040">
    <property type="entry name" value="yfcE"/>
    <property type="match status" value="1"/>
</dbReference>
<evidence type="ECO:0000256" key="2">
    <source>
        <dbReference type="RuleBase" id="RU362039"/>
    </source>
</evidence>
<keyword evidence="5" id="KW-1185">Reference proteome</keyword>
<dbReference type="Proteomes" id="UP000190476">
    <property type="component" value="Chromosome I"/>
</dbReference>
<dbReference type="PANTHER" id="PTHR11124">
    <property type="entry name" value="VACUOLAR SORTING PROTEIN VPS29"/>
    <property type="match status" value="1"/>
</dbReference>
<dbReference type="AlphaFoldDB" id="A0A1U6JPZ5"/>
<feature type="domain" description="Calcineurin-like phosphoesterase" evidence="3">
    <location>
        <begin position="1"/>
        <end position="147"/>
    </location>
</feature>
<dbReference type="InterPro" id="IPR029052">
    <property type="entry name" value="Metallo-depent_PP-like"/>
</dbReference>
<dbReference type="InterPro" id="IPR000979">
    <property type="entry name" value="Phosphodiesterase_MJ0936/Vps29"/>
</dbReference>
<evidence type="ECO:0000313" key="4">
    <source>
        <dbReference type="EMBL" id="SLK22391.1"/>
    </source>
</evidence>
<dbReference type="InterPro" id="IPR024654">
    <property type="entry name" value="Calcineurin-like_PHP_lpxH"/>
</dbReference>